<organism evidence="2 3">
    <name type="scientific">Hansschlegelia zhihuaiae</name>
    <dbReference type="NCBI Taxonomy" id="405005"/>
    <lineage>
        <taxon>Bacteria</taxon>
        <taxon>Pseudomonadati</taxon>
        <taxon>Pseudomonadota</taxon>
        <taxon>Alphaproteobacteria</taxon>
        <taxon>Hyphomicrobiales</taxon>
        <taxon>Methylopilaceae</taxon>
        <taxon>Hansschlegelia</taxon>
    </lineage>
</organism>
<sequence>MLEKLLFAIPALAIGAGVALQGIINAGLARGIGSYVVAAATSFWVGTLTLTALALASGSVGGAVTAGRGVGLGWWIAGGLLGAAYVTMMTVIVPKIGIGAATAFVIAGQLITAALLDHFGVLGVSEHPLTLLRMLGIALLIAGALLVRFF</sequence>
<accession>A0A4Q0MMX8</accession>
<dbReference type="PANTHER" id="PTHR34821">
    <property type="entry name" value="INNER MEMBRANE PROTEIN YDCZ"/>
    <property type="match status" value="1"/>
</dbReference>
<evidence type="ECO:0000313" key="2">
    <source>
        <dbReference type="EMBL" id="RXF74963.1"/>
    </source>
</evidence>
<dbReference type="RefSeq" id="WP_128775953.1">
    <property type="nucleotide sequence ID" value="NZ_RYFI01000002.1"/>
</dbReference>
<dbReference type="OrthoDB" id="370053at2"/>
<dbReference type="InterPro" id="IPR006750">
    <property type="entry name" value="YdcZ"/>
</dbReference>
<dbReference type="EMBL" id="RYFI01000002">
    <property type="protein sequence ID" value="RXF74963.1"/>
    <property type="molecule type" value="Genomic_DNA"/>
</dbReference>
<feature type="transmembrane region" description="Helical" evidence="1">
    <location>
        <begin position="131"/>
        <end position="149"/>
    </location>
</feature>
<dbReference type="Proteomes" id="UP000289708">
    <property type="component" value="Unassembled WGS sequence"/>
</dbReference>
<evidence type="ECO:0000256" key="1">
    <source>
        <dbReference type="SAM" id="Phobius"/>
    </source>
</evidence>
<feature type="transmembrane region" description="Helical" evidence="1">
    <location>
        <begin position="6"/>
        <end position="28"/>
    </location>
</feature>
<feature type="transmembrane region" description="Helical" evidence="1">
    <location>
        <begin position="72"/>
        <end position="93"/>
    </location>
</feature>
<proteinExistence type="predicted"/>
<keyword evidence="1" id="KW-0472">Membrane</keyword>
<dbReference type="Pfam" id="PF04657">
    <property type="entry name" value="DMT_YdcZ"/>
    <property type="match status" value="1"/>
</dbReference>
<reference evidence="2 3" key="1">
    <citation type="submission" date="2018-12" db="EMBL/GenBank/DDBJ databases">
        <title>bacterium Hansschlegelia zhihuaiae S113.</title>
        <authorList>
            <person name="He J."/>
        </authorList>
    </citation>
    <scope>NUCLEOTIDE SEQUENCE [LARGE SCALE GENOMIC DNA]</scope>
    <source>
        <strain evidence="2 3">S 113</strain>
    </source>
</reference>
<dbReference type="GO" id="GO:0005886">
    <property type="term" value="C:plasma membrane"/>
    <property type="evidence" value="ECO:0007669"/>
    <property type="project" value="TreeGrafter"/>
</dbReference>
<keyword evidence="1" id="KW-0812">Transmembrane</keyword>
<gene>
    <name evidence="2" type="ORF">EK403_02570</name>
</gene>
<dbReference type="PANTHER" id="PTHR34821:SF2">
    <property type="entry name" value="INNER MEMBRANE PROTEIN YDCZ"/>
    <property type="match status" value="1"/>
</dbReference>
<keyword evidence="1" id="KW-1133">Transmembrane helix</keyword>
<feature type="transmembrane region" description="Helical" evidence="1">
    <location>
        <begin position="35"/>
        <end position="60"/>
    </location>
</feature>
<feature type="transmembrane region" description="Helical" evidence="1">
    <location>
        <begin position="100"/>
        <end position="119"/>
    </location>
</feature>
<comment type="caution">
    <text evidence="2">The sequence shown here is derived from an EMBL/GenBank/DDBJ whole genome shotgun (WGS) entry which is preliminary data.</text>
</comment>
<keyword evidence="3" id="KW-1185">Reference proteome</keyword>
<evidence type="ECO:0000313" key="3">
    <source>
        <dbReference type="Proteomes" id="UP000289708"/>
    </source>
</evidence>
<protein>
    <submittedName>
        <fullName evidence="2">DMT family transporter</fullName>
    </submittedName>
</protein>
<name>A0A4Q0MMX8_9HYPH</name>
<dbReference type="AlphaFoldDB" id="A0A4Q0MMX8"/>